<dbReference type="EMBL" id="RAPQ01000011">
    <property type="protein sequence ID" value="RKD98787.1"/>
    <property type="molecule type" value="Genomic_DNA"/>
</dbReference>
<sequence>MCDGFKLTILTQDGSRYHDFILGYKDICPTGNIYMYQSMIEQSMQFSHHLITKTYLISVNY</sequence>
<accession>A0A419WTM8</accession>
<evidence type="ECO:0000313" key="1">
    <source>
        <dbReference type="EMBL" id="RKD98787.1"/>
    </source>
</evidence>
<gene>
    <name evidence="1" type="ORF">BXY64_3650</name>
</gene>
<name>A0A419WTM8_9BACT</name>
<reference evidence="1 2" key="1">
    <citation type="submission" date="2018-09" db="EMBL/GenBank/DDBJ databases">
        <title>Genomic Encyclopedia of Archaeal and Bacterial Type Strains, Phase II (KMG-II): from individual species to whole genera.</title>
        <authorList>
            <person name="Goeker M."/>
        </authorList>
    </citation>
    <scope>NUCLEOTIDE SEQUENCE [LARGE SCALE GENOMIC DNA]</scope>
    <source>
        <strain evidence="1 2">DSM 21950</strain>
    </source>
</reference>
<proteinExistence type="predicted"/>
<dbReference type="Proteomes" id="UP000284531">
    <property type="component" value="Unassembled WGS sequence"/>
</dbReference>
<evidence type="ECO:0000313" key="2">
    <source>
        <dbReference type="Proteomes" id="UP000284531"/>
    </source>
</evidence>
<organism evidence="1 2">
    <name type="scientific">Marinifilum flexuosum</name>
    <dbReference type="NCBI Taxonomy" id="1117708"/>
    <lineage>
        <taxon>Bacteria</taxon>
        <taxon>Pseudomonadati</taxon>
        <taxon>Bacteroidota</taxon>
        <taxon>Bacteroidia</taxon>
        <taxon>Marinilabiliales</taxon>
        <taxon>Marinifilaceae</taxon>
    </lineage>
</organism>
<dbReference type="AlphaFoldDB" id="A0A419WTM8"/>
<keyword evidence="2" id="KW-1185">Reference proteome</keyword>
<comment type="caution">
    <text evidence="1">The sequence shown here is derived from an EMBL/GenBank/DDBJ whole genome shotgun (WGS) entry which is preliminary data.</text>
</comment>
<protein>
    <submittedName>
        <fullName evidence="1">Uncharacterized protein</fullName>
    </submittedName>
</protein>